<dbReference type="PANTHER" id="PTHR30290:SF10">
    <property type="entry name" value="PERIPLASMIC OLIGOPEPTIDE-BINDING PROTEIN-RELATED"/>
    <property type="match status" value="1"/>
</dbReference>
<dbReference type="Proteomes" id="UP001606301">
    <property type="component" value="Unassembled WGS sequence"/>
</dbReference>
<dbReference type="InterPro" id="IPR030678">
    <property type="entry name" value="Peptide/Ni-bd"/>
</dbReference>
<feature type="chain" id="PRO_5047306632" evidence="5">
    <location>
        <begin position="24"/>
        <end position="604"/>
    </location>
</feature>
<evidence type="ECO:0000256" key="5">
    <source>
        <dbReference type="SAM" id="SignalP"/>
    </source>
</evidence>
<dbReference type="InterPro" id="IPR000914">
    <property type="entry name" value="SBP_5_dom"/>
</dbReference>
<feature type="signal peptide" evidence="5">
    <location>
        <begin position="1"/>
        <end position="23"/>
    </location>
</feature>
<reference evidence="7 8" key="1">
    <citation type="submission" date="2024-08" db="EMBL/GenBank/DDBJ databases">
        <authorList>
            <person name="Lu H."/>
        </authorList>
    </citation>
    <scope>NUCLEOTIDE SEQUENCE [LARGE SCALE GENOMIC DNA]</scope>
    <source>
        <strain evidence="7 8">LKC17W</strain>
    </source>
</reference>
<dbReference type="PIRSF" id="PIRSF002741">
    <property type="entry name" value="MppA"/>
    <property type="match status" value="1"/>
</dbReference>
<dbReference type="InterPro" id="IPR039424">
    <property type="entry name" value="SBP_5"/>
</dbReference>
<evidence type="ECO:0000256" key="4">
    <source>
        <dbReference type="ARBA" id="ARBA00022729"/>
    </source>
</evidence>
<protein>
    <submittedName>
        <fullName evidence="7">ABC transporter substrate-binding protein</fullName>
    </submittedName>
</protein>
<evidence type="ECO:0000313" key="8">
    <source>
        <dbReference type="Proteomes" id="UP001606301"/>
    </source>
</evidence>
<dbReference type="Pfam" id="PF00496">
    <property type="entry name" value="SBP_bac_5"/>
    <property type="match status" value="1"/>
</dbReference>
<keyword evidence="8" id="KW-1185">Reference proteome</keyword>
<evidence type="ECO:0000256" key="1">
    <source>
        <dbReference type="ARBA" id="ARBA00004196"/>
    </source>
</evidence>
<dbReference type="Gene3D" id="3.10.105.10">
    <property type="entry name" value="Dipeptide-binding Protein, Domain 3"/>
    <property type="match status" value="1"/>
</dbReference>
<evidence type="ECO:0000313" key="7">
    <source>
        <dbReference type="EMBL" id="MFG6442359.1"/>
    </source>
</evidence>
<evidence type="ECO:0000256" key="2">
    <source>
        <dbReference type="ARBA" id="ARBA00005695"/>
    </source>
</evidence>
<keyword evidence="4 5" id="KW-0732">Signal</keyword>
<dbReference type="Gene3D" id="3.40.190.10">
    <property type="entry name" value="Periplasmic binding protein-like II"/>
    <property type="match status" value="1"/>
</dbReference>
<gene>
    <name evidence="7" type="ORF">ACG0Z3_16870</name>
</gene>
<dbReference type="PANTHER" id="PTHR30290">
    <property type="entry name" value="PERIPLASMIC BINDING COMPONENT OF ABC TRANSPORTER"/>
    <property type="match status" value="1"/>
</dbReference>
<evidence type="ECO:0000256" key="3">
    <source>
        <dbReference type="ARBA" id="ARBA00022448"/>
    </source>
</evidence>
<comment type="similarity">
    <text evidence="2">Belongs to the bacterial solute-binding protein 5 family.</text>
</comment>
<comment type="caution">
    <text evidence="7">The sequence shown here is derived from an EMBL/GenBank/DDBJ whole genome shotgun (WGS) entry which is preliminary data.</text>
</comment>
<accession>A0ABW7FM12</accession>
<feature type="domain" description="Solute-binding protein family 5" evidence="6">
    <location>
        <begin position="82"/>
        <end position="514"/>
    </location>
</feature>
<proteinExistence type="inferred from homology"/>
<sequence length="604" mass="68333">MRNVLLAALAAGVLAAAPLRASAQAPAEPKVLRYAFRSDITSFDPAKVSDTYSNTLITGMFDAPVRWAYLARPFKLEPSGCELPEVSADYKTLTFKVRPGLYFHDDPAFKGRKRELVAADYVYSLKRHYDPQTKSPNLYILESAGVLGLSELRKKALQNKTPFDYDAPVEGLKALDKYTWQIQLARPDPRFVNNLANPMAAALAREVVEAYGDRIGEHPVGTAAFMLKRDEWRRSSRIVLVKNPAYRDEFYQEQAPADRPDLQAMAERLKGRKLPMIDRLEVAIIEEPQPRWLAFLNDEADFIQEVPFEFITTAAPNGQLAPNLAKRNIKMNRYPQADINFTFFNMKDPVVGGYEPAQVALRRAIGLAYDVDREIRLARKGQMVPAQGLMPPGTWGYRPDLKTEMSEHNLAKAKALLDLHGFKDVDGDGWRERPDGSELRLQRATQPTADYRVLDELMEKAMRAIGIRIAFKQAKFPENIKASRAGKLQMWNLAWVATTPDAGYHLAVAYGPNGGQANHSRFDLPAFNRLYEQQAVLPNGPERQQLMDQANKLVVAYMPYKISGHRIWTDLSQPWVTGTERNVFRRDFWQYVDVDMAAKAAAER</sequence>
<name>A0ABW7FM12_9BURK</name>
<evidence type="ECO:0000259" key="6">
    <source>
        <dbReference type="Pfam" id="PF00496"/>
    </source>
</evidence>
<dbReference type="SUPFAM" id="SSF53850">
    <property type="entry name" value="Periplasmic binding protein-like II"/>
    <property type="match status" value="1"/>
</dbReference>
<keyword evidence="3" id="KW-0813">Transport</keyword>
<dbReference type="RefSeq" id="WP_394399520.1">
    <property type="nucleotide sequence ID" value="NZ_JBIGHW010000009.1"/>
</dbReference>
<dbReference type="EMBL" id="JBIGHW010000009">
    <property type="protein sequence ID" value="MFG6442359.1"/>
    <property type="molecule type" value="Genomic_DNA"/>
</dbReference>
<comment type="subcellular location">
    <subcellularLocation>
        <location evidence="1">Cell envelope</location>
    </subcellularLocation>
</comment>
<organism evidence="7 8">
    <name type="scientific">Pelomonas margarita</name>
    <dbReference type="NCBI Taxonomy" id="3299031"/>
    <lineage>
        <taxon>Bacteria</taxon>
        <taxon>Pseudomonadati</taxon>
        <taxon>Pseudomonadota</taxon>
        <taxon>Betaproteobacteria</taxon>
        <taxon>Burkholderiales</taxon>
        <taxon>Sphaerotilaceae</taxon>
        <taxon>Roseateles</taxon>
    </lineage>
</organism>